<reference evidence="4 5" key="1">
    <citation type="journal article" date="2024" name="bioRxiv">
        <title>A reference genome for Trichogramma kaykai: A tiny desert-dwelling parasitoid wasp with competing sex-ratio distorters.</title>
        <authorList>
            <person name="Culotta J."/>
            <person name="Lindsey A.R."/>
        </authorList>
    </citation>
    <scope>NUCLEOTIDE SEQUENCE [LARGE SCALE GENOMIC DNA]</scope>
    <source>
        <strain evidence="4 5">KSX58</strain>
    </source>
</reference>
<dbReference type="Pfam" id="PF13847">
    <property type="entry name" value="Methyltransf_31"/>
    <property type="match status" value="1"/>
</dbReference>
<feature type="region of interest" description="Disordered" evidence="2">
    <location>
        <begin position="1098"/>
        <end position="1142"/>
    </location>
</feature>
<keyword evidence="5" id="KW-1185">Reference proteome</keyword>
<evidence type="ECO:0000313" key="4">
    <source>
        <dbReference type="EMBL" id="KAL3396876.1"/>
    </source>
</evidence>
<evidence type="ECO:0000259" key="3">
    <source>
        <dbReference type="Pfam" id="PF13847"/>
    </source>
</evidence>
<feature type="compositionally biased region" description="Basic and acidic residues" evidence="2">
    <location>
        <begin position="47"/>
        <end position="63"/>
    </location>
</feature>
<feature type="compositionally biased region" description="Low complexity" evidence="2">
    <location>
        <begin position="1305"/>
        <end position="1315"/>
    </location>
</feature>
<feature type="compositionally biased region" description="Low complexity" evidence="2">
    <location>
        <begin position="1187"/>
        <end position="1200"/>
    </location>
</feature>
<feature type="compositionally biased region" description="Basic residues" evidence="2">
    <location>
        <begin position="1740"/>
        <end position="1753"/>
    </location>
</feature>
<accession>A0ABD2WUY5</accession>
<dbReference type="PANTHER" id="PTHR45904">
    <property type="entry name" value="TRNA (URACIL-5-)-METHYLTRANSFERASE"/>
    <property type="match status" value="1"/>
</dbReference>
<feature type="compositionally biased region" description="Basic and acidic residues" evidence="2">
    <location>
        <begin position="1239"/>
        <end position="1257"/>
    </location>
</feature>
<feature type="compositionally biased region" description="Polar residues" evidence="2">
    <location>
        <begin position="1398"/>
        <end position="1411"/>
    </location>
</feature>
<comment type="caution">
    <text evidence="4">The sequence shown here is derived from an EMBL/GenBank/DDBJ whole genome shotgun (WGS) entry which is preliminary data.</text>
</comment>
<dbReference type="InterPro" id="IPR045850">
    <property type="entry name" value="TRM2_met"/>
</dbReference>
<dbReference type="PANTHER" id="PTHR45904:SF2">
    <property type="entry name" value="TRNA (URACIL-5-)-METHYLTRANSFERASE HOMOLOG A"/>
    <property type="match status" value="1"/>
</dbReference>
<dbReference type="Gene3D" id="3.40.50.150">
    <property type="entry name" value="Vaccinia Virus protein VP39"/>
    <property type="match status" value="1"/>
</dbReference>
<keyword evidence="1" id="KW-0175">Coiled coil</keyword>
<name>A0ABD2WUY5_9HYME</name>
<evidence type="ECO:0000313" key="5">
    <source>
        <dbReference type="Proteomes" id="UP001627154"/>
    </source>
</evidence>
<feature type="compositionally biased region" description="Basic and acidic residues" evidence="2">
    <location>
        <begin position="1322"/>
        <end position="1331"/>
    </location>
</feature>
<feature type="domain" description="Methyltransferase" evidence="3">
    <location>
        <begin position="820"/>
        <end position="875"/>
    </location>
</feature>
<dbReference type="CDD" id="cd02440">
    <property type="entry name" value="AdoMet_MTases"/>
    <property type="match status" value="1"/>
</dbReference>
<dbReference type="InterPro" id="IPR025714">
    <property type="entry name" value="Methyltranfer_dom"/>
</dbReference>
<evidence type="ECO:0000256" key="1">
    <source>
        <dbReference type="SAM" id="Coils"/>
    </source>
</evidence>
<feature type="coiled-coil region" evidence="1">
    <location>
        <begin position="1061"/>
        <end position="1088"/>
    </location>
</feature>
<dbReference type="InterPro" id="IPR029063">
    <property type="entry name" value="SAM-dependent_MTases_sf"/>
</dbReference>
<organism evidence="4 5">
    <name type="scientific">Trichogramma kaykai</name>
    <dbReference type="NCBI Taxonomy" id="54128"/>
    <lineage>
        <taxon>Eukaryota</taxon>
        <taxon>Metazoa</taxon>
        <taxon>Ecdysozoa</taxon>
        <taxon>Arthropoda</taxon>
        <taxon>Hexapoda</taxon>
        <taxon>Insecta</taxon>
        <taxon>Pterygota</taxon>
        <taxon>Neoptera</taxon>
        <taxon>Endopterygota</taxon>
        <taxon>Hymenoptera</taxon>
        <taxon>Apocrita</taxon>
        <taxon>Proctotrupomorpha</taxon>
        <taxon>Chalcidoidea</taxon>
        <taxon>Trichogrammatidae</taxon>
        <taxon>Trichogramma</taxon>
    </lineage>
</organism>
<feature type="compositionally biased region" description="Low complexity" evidence="2">
    <location>
        <begin position="1225"/>
        <end position="1238"/>
    </location>
</feature>
<feature type="region of interest" description="Disordered" evidence="2">
    <location>
        <begin position="1177"/>
        <end position="1206"/>
    </location>
</feature>
<gene>
    <name evidence="4" type="ORF">TKK_009427</name>
</gene>
<proteinExistence type="predicted"/>
<protein>
    <recommendedName>
        <fullName evidence="3">Methyltransferase domain-containing protein</fullName>
    </recommendedName>
</protein>
<feature type="region of interest" description="Disordered" evidence="2">
    <location>
        <begin position="1713"/>
        <end position="1772"/>
    </location>
</feature>
<dbReference type="Proteomes" id="UP001627154">
    <property type="component" value="Unassembled WGS sequence"/>
</dbReference>
<evidence type="ECO:0000256" key="2">
    <source>
        <dbReference type="SAM" id="MobiDB-lite"/>
    </source>
</evidence>
<dbReference type="EMBL" id="JBJJXI010000069">
    <property type="protein sequence ID" value="KAL3396876.1"/>
    <property type="molecule type" value="Genomic_DNA"/>
</dbReference>
<feature type="region of interest" description="Disordered" evidence="2">
    <location>
        <begin position="42"/>
        <end position="63"/>
    </location>
</feature>
<feature type="region of interest" description="Disordered" evidence="2">
    <location>
        <begin position="1219"/>
        <end position="1260"/>
    </location>
</feature>
<dbReference type="SUPFAM" id="SSF53335">
    <property type="entry name" value="S-adenosyl-L-methionine-dependent methyltransferases"/>
    <property type="match status" value="1"/>
</dbReference>
<sequence>MPWTEAEKKLMIEIRSLTSKSLVNPEYEEITDSSISEISSDIGGQTEQHHKSDDSTRGGSSCERDYHDCSIVVVTSKNKDKSKGSNVTDDSCVDMSISPTSSNANQLYYDADDEHTAFGDNETFCAYDNFDILPNIVAGYDESSCTFDQNPVSKNYLIQSYDPRFYEDPDIFGPSGNNDHQSFNPDYDEPAKRYLLNSYDSRFCCDDPNTSTFNVCEHSSFPIDADCFDIKPNIDFHSDDYDNVYTSRIALDVYDQMKKSKADEQNLFKRRKDFAVSSNSYYNKETDKFLSNCQEKADDSFDLNKNHNNADASYMSNTDVHNIYFTENSDDTKNDCNNVNSNFFSHNFHENNCSEKNFSHNSLNKFNRRSSNDFKHSCINMLSSNTSTQQNDFLKIKVEPADDDCNDRLSFNEKYCTNSYSNHHLTNDCIEKLESVTENCNFEKFQYLKFTYIHSEEMNYFKEGSLDSRSNFNNRSMLDKNSTHSDGSYDSDYDEEINNMLDSLVPEDEDGVTDTLDNKENNILEEETIDDNLDLRINKIEDVNSADNNSELTGNPDWYEKILQDKIKEAKRRLECVSNHACCVDNISRAYILRMEQDHNAPLCQMDIPRHIPLNLPWNNFWKFTCEVGCKYRKDPPPEHAHVNCEELMMVHSETDTVINSKSSANCEFPDFIIETVNMFQEFAYKTTRDPNFEITDEVYDTFYEKPIWTYITIRSNYSNEIQLTVCGKGVSGLIKPLKKYFTTGSGKACNVTSLYYINQKRSLKKGGNSIPLYLTGTLQLIDKVGNLELIYNPKSWKSFNSKQTELMGNFLCNYLDPNPEITVLEIGCGIGVLSLILSQRAKEVIGLNLSEDELAIAEEIKNHNAIRNVEFVQSGPKEIYDKCCSKLSKSLSVAIINLNSIYGKYPSTIAVLRDLPSIGRAIIYGPYTQEHAKYFSMLTSPGRKYKDEFLPRKSCIIDKSPSKVDAFNIAILFERHSLVDAITGEFRTDIDKTLWSARDEAHNKGRNRIFNSSFEDTSKGTAEVKRVKPKNWLPIKKLDADVPLRKKDLKRLYDFYSPISSKVAEERQEEREQIIKLENERMEALKSLRINSVSSDCSETSVKIKSEPSDSSSSKSPRYGPLQLTKEQMEDPNYNPFRISKPHDYSKLERIPATSSYAVKLVNNRKIKRIAYDSPLLPMETDDDSTSSSSKQGSNTDSSKQSNKQQFKLIWPEIVSLPPCKWDTPSPSSKRNSTSSKKSNERWDTPSPPPKEKDDCWNSSSKSSSLFYTQNVPFFKPMTYNEYDSSRKSSSLSPSRDFLARKTSSSYHRSSLSSPRRRSPEHRYSVRDRWNSPSPRRRSSYRATTPTRIKREISSPRRNSSYRLSTPTRIKREISSPSTPTRGRREISTPRRHSKRLSSTPTRDGWNTPSPRRESLYRSPTPEQFLSRSVPSIVDKAIALMNRENKTSSLKAKSKLEKREKQEKREEEQEKQEKQEKQDKQDKQDKQEKREKREQEKQLKKVKKLKQKEKTDEREDGEISDSENEEPGEHVEQLETMNITNDDEIEILPLPPKKEIKCEVLTDSDDEAVQTIKYIAKPVSIKKEPGTDSESLKNKTDELDLQHMKTPVITPAALNLQESSKKITDFTNTEGFQFQIHSDHSYLEMLSTKGKMDLNTKVVDNQLASKNVAVKKRNVKDKDEIHTSKKRIGVDGDLRYLIEKKKILQKQLKHEMKLKQNIRTKSRSISPPSPSRMNDRSRRTFKRSPSTRRRSPTPKEEIIRNRKRSVSPRPTLAFAENEGVTLPCPEIQAFSFTDTKKSTFAFWFSGTHDKNTLPK</sequence>
<feature type="compositionally biased region" description="Polar residues" evidence="2">
    <location>
        <begin position="1422"/>
        <end position="1431"/>
    </location>
</feature>
<feature type="compositionally biased region" description="Polar residues" evidence="2">
    <location>
        <begin position="1357"/>
        <end position="1369"/>
    </location>
</feature>
<feature type="compositionally biased region" description="Acidic residues" evidence="2">
    <location>
        <begin position="1515"/>
        <end position="1527"/>
    </location>
</feature>
<feature type="region of interest" description="Disordered" evidence="2">
    <location>
        <begin position="1284"/>
        <end position="1541"/>
    </location>
</feature>
<feature type="compositionally biased region" description="Basic and acidic residues" evidence="2">
    <location>
        <begin position="1455"/>
        <end position="1500"/>
    </location>
</feature>